<dbReference type="Proteomes" id="UP000214975">
    <property type="component" value="Chromosome"/>
</dbReference>
<dbReference type="RefSeq" id="WP_094397116.1">
    <property type="nucleotide sequence ID" value="NZ_CP016893.1"/>
</dbReference>
<organism evidence="1 2">
    <name type="scientific">Thermoanaerobacterium thermosaccharolyticum</name>
    <name type="common">Clostridium thermosaccharolyticum</name>
    <dbReference type="NCBI Taxonomy" id="1517"/>
    <lineage>
        <taxon>Bacteria</taxon>
        <taxon>Bacillati</taxon>
        <taxon>Bacillota</taxon>
        <taxon>Clostridia</taxon>
        <taxon>Thermoanaerobacterales</taxon>
        <taxon>Thermoanaerobacteraceae</taxon>
        <taxon>Thermoanaerobacterium</taxon>
    </lineage>
</organism>
<name>A0A223HXK0_THETR</name>
<dbReference type="EMBL" id="CP016893">
    <property type="protein sequence ID" value="AST57210.1"/>
    <property type="molecule type" value="Genomic_DNA"/>
</dbReference>
<sequence length="125" mass="14422">MIWAVLIMIGAAWTLQSFLGYIQVKDFNKHFREMRKHGRVVIGKEKGKLKAGTIILMGIDKNCNIKEVKRMHGISVFARMKPLKGLENKNLMRLNKDDFHSFDKYTVKAIKDAINNYKKLTLRGG</sequence>
<evidence type="ECO:0000313" key="2">
    <source>
        <dbReference type="Proteomes" id="UP000214975"/>
    </source>
</evidence>
<evidence type="ECO:0000313" key="1">
    <source>
        <dbReference type="EMBL" id="AST57210.1"/>
    </source>
</evidence>
<accession>A0A223HXK0</accession>
<proteinExistence type="predicted"/>
<reference evidence="1 2" key="1">
    <citation type="submission" date="2016-08" db="EMBL/GenBank/DDBJ databases">
        <title>A novel genetic cassette of butanologenic Thermoanaerobacterium thermosaccharolyticum that directly convert cellulose to butanol.</title>
        <authorList>
            <person name="Li T."/>
            <person name="He J."/>
        </authorList>
    </citation>
    <scope>NUCLEOTIDE SEQUENCE [LARGE SCALE GENOMIC DNA]</scope>
    <source>
        <strain evidence="1 2">TG57</strain>
    </source>
</reference>
<protein>
    <submittedName>
        <fullName evidence="1">Glucitol operon activator</fullName>
    </submittedName>
</protein>
<dbReference type="Pfam" id="PF06923">
    <property type="entry name" value="GutM"/>
    <property type="match status" value="1"/>
</dbReference>
<dbReference type="AlphaFoldDB" id="A0A223HXK0"/>
<dbReference type="PIRSF" id="PIRSF011474">
    <property type="entry name" value="Glucitol_operon_activator"/>
    <property type="match status" value="1"/>
</dbReference>
<dbReference type="InterPro" id="IPR009693">
    <property type="entry name" value="Glucitol_operon_activator"/>
</dbReference>
<gene>
    <name evidence="1" type="ORF">Thert_01104</name>
</gene>